<evidence type="ECO:0000313" key="2">
    <source>
        <dbReference type="Proteomes" id="UP000265520"/>
    </source>
</evidence>
<feature type="non-terminal residue" evidence="1">
    <location>
        <position position="1"/>
    </location>
</feature>
<name>A0A392SFQ2_9FABA</name>
<dbReference type="Proteomes" id="UP000265520">
    <property type="component" value="Unassembled WGS sequence"/>
</dbReference>
<comment type="caution">
    <text evidence="1">The sequence shown here is derived from an EMBL/GenBank/DDBJ whole genome shotgun (WGS) entry which is preliminary data.</text>
</comment>
<dbReference type="EMBL" id="LXQA010362676">
    <property type="protein sequence ID" value="MCI46790.1"/>
    <property type="molecule type" value="Genomic_DNA"/>
</dbReference>
<evidence type="ECO:0000313" key="1">
    <source>
        <dbReference type="EMBL" id="MCI46790.1"/>
    </source>
</evidence>
<protein>
    <submittedName>
        <fullName evidence="1">Tripeptidyl-peptidase 2-like</fullName>
    </submittedName>
</protein>
<keyword evidence="2" id="KW-1185">Reference proteome</keyword>
<sequence>VLCDIIQNDAESAKKKFYELKLSLLDEIGWKHLATYERQWMLVRFPPTLPLF</sequence>
<dbReference type="Gene3D" id="1.25.40.710">
    <property type="match status" value="1"/>
</dbReference>
<organism evidence="1 2">
    <name type="scientific">Trifolium medium</name>
    <dbReference type="NCBI Taxonomy" id="97028"/>
    <lineage>
        <taxon>Eukaryota</taxon>
        <taxon>Viridiplantae</taxon>
        <taxon>Streptophyta</taxon>
        <taxon>Embryophyta</taxon>
        <taxon>Tracheophyta</taxon>
        <taxon>Spermatophyta</taxon>
        <taxon>Magnoliopsida</taxon>
        <taxon>eudicotyledons</taxon>
        <taxon>Gunneridae</taxon>
        <taxon>Pentapetalae</taxon>
        <taxon>rosids</taxon>
        <taxon>fabids</taxon>
        <taxon>Fabales</taxon>
        <taxon>Fabaceae</taxon>
        <taxon>Papilionoideae</taxon>
        <taxon>50 kb inversion clade</taxon>
        <taxon>NPAAA clade</taxon>
        <taxon>Hologalegina</taxon>
        <taxon>IRL clade</taxon>
        <taxon>Trifolieae</taxon>
        <taxon>Trifolium</taxon>
    </lineage>
</organism>
<proteinExistence type="predicted"/>
<dbReference type="AlphaFoldDB" id="A0A392SFQ2"/>
<reference evidence="1 2" key="1">
    <citation type="journal article" date="2018" name="Front. Plant Sci.">
        <title>Red Clover (Trifolium pratense) and Zigzag Clover (T. medium) - A Picture of Genomic Similarities and Differences.</title>
        <authorList>
            <person name="Dluhosova J."/>
            <person name="Istvanek J."/>
            <person name="Nedelnik J."/>
            <person name="Repkova J."/>
        </authorList>
    </citation>
    <scope>NUCLEOTIDE SEQUENCE [LARGE SCALE GENOMIC DNA]</scope>
    <source>
        <strain evidence="2">cv. 10/8</strain>
        <tissue evidence="1">Leaf</tissue>
    </source>
</reference>
<accession>A0A392SFQ2</accession>
<dbReference type="InterPro" id="IPR046939">
    <property type="entry name" value="TPPII_C_sf"/>
</dbReference>